<dbReference type="InterPro" id="IPR013785">
    <property type="entry name" value="Aldolase_TIM"/>
</dbReference>
<dbReference type="PROSITE" id="PS51440">
    <property type="entry name" value="TIM_2"/>
    <property type="match status" value="1"/>
</dbReference>
<dbReference type="GO" id="GO:0046166">
    <property type="term" value="P:glyceraldehyde-3-phosphate biosynthetic process"/>
    <property type="evidence" value="ECO:0007669"/>
    <property type="project" value="TreeGrafter"/>
</dbReference>
<keyword evidence="2 3" id="KW-0413">Isomerase</keyword>
<keyword evidence="3" id="KW-0324">Glycolysis</keyword>
<dbReference type="Gene3D" id="3.20.20.70">
    <property type="entry name" value="Aldolase class I"/>
    <property type="match status" value="1"/>
</dbReference>
<dbReference type="GO" id="GO:0005829">
    <property type="term" value="C:cytosol"/>
    <property type="evidence" value="ECO:0007669"/>
    <property type="project" value="TreeGrafter"/>
</dbReference>
<comment type="pathway">
    <text evidence="3">Carbohydrate degradation; glycolysis; D-glyceraldehyde 3-phosphate from glycerone phosphate: step 1/1.</text>
</comment>
<accession>A0A1F8GV31</accession>
<evidence type="ECO:0000256" key="3">
    <source>
        <dbReference type="RuleBase" id="RU363013"/>
    </source>
</evidence>
<dbReference type="GO" id="GO:0004807">
    <property type="term" value="F:triose-phosphate isomerase activity"/>
    <property type="evidence" value="ECO:0007669"/>
    <property type="project" value="UniProtKB-EC"/>
</dbReference>
<dbReference type="EMBL" id="MGKP01000009">
    <property type="protein sequence ID" value="OGN29141.1"/>
    <property type="molecule type" value="Genomic_DNA"/>
</dbReference>
<dbReference type="CDD" id="cd00311">
    <property type="entry name" value="TIM"/>
    <property type="match status" value="1"/>
</dbReference>
<evidence type="ECO:0000256" key="2">
    <source>
        <dbReference type="ARBA" id="ARBA00023235"/>
    </source>
</evidence>
<dbReference type="PANTHER" id="PTHR21139">
    <property type="entry name" value="TRIOSEPHOSPHATE ISOMERASE"/>
    <property type="match status" value="1"/>
</dbReference>
<evidence type="ECO:0000256" key="1">
    <source>
        <dbReference type="ARBA" id="ARBA00007422"/>
    </source>
</evidence>
<dbReference type="UniPathway" id="UPA00138"/>
<comment type="subunit">
    <text evidence="3">Homodimer.</text>
</comment>
<dbReference type="Proteomes" id="UP000179047">
    <property type="component" value="Unassembled WGS sequence"/>
</dbReference>
<comment type="catalytic activity">
    <reaction evidence="3">
        <text>D-glyceraldehyde 3-phosphate = dihydroxyacetone phosphate</text>
        <dbReference type="Rhea" id="RHEA:18585"/>
        <dbReference type="ChEBI" id="CHEBI:57642"/>
        <dbReference type="ChEBI" id="CHEBI:59776"/>
        <dbReference type="EC" id="5.3.1.1"/>
    </reaction>
</comment>
<sequence length="244" mass="26926">MSKILIANWKANPQTLEEAEKLFDAEAYRNVVICPPALYVQPLTRHATRYKVHIGSQDLFWEGGAHTGQISAEMLKQFGVTHVLVGHSERRALGETDEQINKKLKATLTAGMIPILLIGEQEKNDAVRQDILIDQLTRDLEGVSAEDATKIHYTFEPAWAISTTSGNKAESLDNIIAGVEMMKDILQKSFKLQASSFKMLYGASVNGENTQEILSRPELSGAVVGGASLRAEEFKKMVEITAKL</sequence>
<comment type="subcellular location">
    <subcellularLocation>
        <location evidence="3">Cytoplasm</location>
    </subcellularLocation>
</comment>
<dbReference type="AlphaFoldDB" id="A0A1F8GV31"/>
<comment type="caution">
    <text evidence="4">The sequence shown here is derived from an EMBL/GenBank/DDBJ whole genome shotgun (WGS) entry which is preliminary data.</text>
</comment>
<dbReference type="SUPFAM" id="SSF51351">
    <property type="entry name" value="Triosephosphate isomerase (TIM)"/>
    <property type="match status" value="1"/>
</dbReference>
<comment type="similarity">
    <text evidence="1 3">Belongs to the triosephosphate isomerase family.</text>
</comment>
<gene>
    <name evidence="4" type="ORF">A3A33_02670</name>
</gene>
<dbReference type="GO" id="GO:0019563">
    <property type="term" value="P:glycerol catabolic process"/>
    <property type="evidence" value="ECO:0007669"/>
    <property type="project" value="TreeGrafter"/>
</dbReference>
<reference evidence="4 5" key="1">
    <citation type="journal article" date="2016" name="Nat. Commun.">
        <title>Thousands of microbial genomes shed light on interconnected biogeochemical processes in an aquifer system.</title>
        <authorList>
            <person name="Anantharaman K."/>
            <person name="Brown C.T."/>
            <person name="Hug L.A."/>
            <person name="Sharon I."/>
            <person name="Castelle C.J."/>
            <person name="Probst A.J."/>
            <person name="Thomas B.C."/>
            <person name="Singh A."/>
            <person name="Wilkins M.J."/>
            <person name="Karaoz U."/>
            <person name="Brodie E.L."/>
            <person name="Williams K.H."/>
            <person name="Hubbard S.S."/>
            <person name="Banfield J.F."/>
        </authorList>
    </citation>
    <scope>NUCLEOTIDE SEQUENCE [LARGE SCALE GENOMIC DNA]</scope>
</reference>
<dbReference type="PANTHER" id="PTHR21139:SF42">
    <property type="entry name" value="TRIOSEPHOSPHATE ISOMERASE"/>
    <property type="match status" value="1"/>
</dbReference>
<dbReference type="STRING" id="1802701.A3A33_02670"/>
<organism evidence="4 5">
    <name type="scientific">Candidatus Yanofskybacteria bacterium RIFCSPLOWO2_01_FULL_49_25</name>
    <dbReference type="NCBI Taxonomy" id="1802701"/>
    <lineage>
        <taxon>Bacteria</taxon>
        <taxon>Candidatus Yanofskyibacteriota</taxon>
    </lineage>
</organism>
<protein>
    <recommendedName>
        <fullName evidence="3">Triosephosphate isomerase</fullName>
        <ecNumber evidence="3">5.3.1.1</ecNumber>
    </recommendedName>
</protein>
<dbReference type="GO" id="GO:0006094">
    <property type="term" value="P:gluconeogenesis"/>
    <property type="evidence" value="ECO:0007669"/>
    <property type="project" value="UniProtKB-UniPathway"/>
</dbReference>
<dbReference type="InterPro" id="IPR035990">
    <property type="entry name" value="TIM_sf"/>
</dbReference>
<comment type="pathway">
    <text evidence="3">Carbohydrate biosynthesis; gluconeogenesis.</text>
</comment>
<proteinExistence type="inferred from homology"/>
<evidence type="ECO:0000313" key="4">
    <source>
        <dbReference type="EMBL" id="OGN29141.1"/>
    </source>
</evidence>
<dbReference type="Pfam" id="PF00121">
    <property type="entry name" value="TIM"/>
    <property type="match status" value="1"/>
</dbReference>
<dbReference type="GO" id="GO:0006096">
    <property type="term" value="P:glycolytic process"/>
    <property type="evidence" value="ECO:0007669"/>
    <property type="project" value="UniProtKB-UniPathway"/>
</dbReference>
<dbReference type="InterPro" id="IPR000652">
    <property type="entry name" value="Triosephosphate_isomerase"/>
</dbReference>
<evidence type="ECO:0000313" key="5">
    <source>
        <dbReference type="Proteomes" id="UP000179047"/>
    </source>
</evidence>
<name>A0A1F8GV31_9BACT</name>
<dbReference type="EC" id="5.3.1.1" evidence="3"/>
<keyword evidence="3" id="KW-0963">Cytoplasm</keyword>
<dbReference type="UniPathway" id="UPA00109">
    <property type="reaction ID" value="UER00189"/>
</dbReference>
<keyword evidence="3" id="KW-0312">Gluconeogenesis</keyword>